<dbReference type="Gene3D" id="3.30.460.40">
    <property type="match status" value="1"/>
</dbReference>
<reference evidence="1 2" key="1">
    <citation type="submission" date="2020-02" db="EMBL/GenBank/DDBJ databases">
        <title>The whole genome sequence of CPCC 205119.</title>
        <authorList>
            <person name="Jiang Z."/>
        </authorList>
    </citation>
    <scope>NUCLEOTIDE SEQUENCE [LARGE SCALE GENOMIC DNA]</scope>
    <source>
        <strain evidence="1 2">CPCC 205119</strain>
    </source>
</reference>
<dbReference type="Proteomes" id="UP000470470">
    <property type="component" value="Unassembled WGS sequence"/>
</dbReference>
<keyword evidence="2" id="KW-1185">Reference proteome</keyword>
<dbReference type="EMBL" id="JAAGWK010000012">
    <property type="protein sequence ID" value="NEL54399.1"/>
    <property type="molecule type" value="Genomic_DNA"/>
</dbReference>
<evidence type="ECO:0000313" key="2">
    <source>
        <dbReference type="Proteomes" id="UP000470470"/>
    </source>
</evidence>
<sequence>MPATEVLAVLEALERRGCWVALEGGWGVDALAGRQTRLHRDVDVDVDAAQERVALSVLEELGYAVETDQRPTRVELVAPRGRRVDVHPLRFDAAGDGVQTGLCGEQYRYPATSFVTGCIDGRPVRCLSVAQQIEWHAGYAPRESDRADLVVLHDLVRDGHSPGW</sequence>
<dbReference type="GO" id="GO:0016740">
    <property type="term" value="F:transferase activity"/>
    <property type="evidence" value="ECO:0007669"/>
    <property type="project" value="UniProtKB-KW"/>
</dbReference>
<dbReference type="AlphaFoldDB" id="A0A7K3WER2"/>
<accession>A0A7K3WER2</accession>
<proteinExistence type="predicted"/>
<dbReference type="Pfam" id="PF10706">
    <property type="entry name" value="Aminoglyc_resit"/>
    <property type="match status" value="1"/>
</dbReference>
<dbReference type="InterPro" id="IPR019646">
    <property type="entry name" value="Aminoglyc_AdlTrfase"/>
</dbReference>
<comment type="caution">
    <text evidence="1">The sequence shown here is derived from an EMBL/GenBank/DDBJ whole genome shotgun (WGS) entry which is preliminary data.</text>
</comment>
<keyword evidence="1" id="KW-0808">Transferase</keyword>
<organism evidence="1 2">
    <name type="scientific">Goekera deserti</name>
    <dbReference type="NCBI Taxonomy" id="2497753"/>
    <lineage>
        <taxon>Bacteria</taxon>
        <taxon>Bacillati</taxon>
        <taxon>Actinomycetota</taxon>
        <taxon>Actinomycetes</taxon>
        <taxon>Geodermatophilales</taxon>
        <taxon>Geodermatophilaceae</taxon>
        <taxon>Goekera</taxon>
    </lineage>
</organism>
<name>A0A7K3WER2_9ACTN</name>
<evidence type="ECO:0000313" key="1">
    <source>
        <dbReference type="EMBL" id="NEL54399.1"/>
    </source>
</evidence>
<protein>
    <submittedName>
        <fullName evidence="1">Nucleotidyltransferase family protein</fullName>
    </submittedName>
</protein>
<gene>
    <name evidence="1" type="ORF">G1H19_10335</name>
</gene>